<dbReference type="PATRIC" id="fig|281309.8.peg.5565"/>
<dbReference type="HOGENOM" id="CLU_2448457_0_0_9"/>
<dbReference type="AlphaFoldDB" id="Q5LK67"/>
<protein>
    <submittedName>
        <fullName evidence="1">Uncharacterized protein</fullName>
    </submittedName>
</protein>
<dbReference type="EMBL" id="CP000047">
    <property type="protein sequence ID" value="AAW31038.1"/>
    <property type="molecule type" value="Genomic_DNA"/>
</dbReference>
<reference evidence="1 2" key="1">
    <citation type="journal article" date="2006" name="J. Bacteriol.">
        <title>Pathogenomic sequence analysis of Bacillus cereus and Bacillus thuringiensis isolates closely related to Bacillus anthracis.</title>
        <authorList>
            <person name="Han C.S."/>
            <person name="Xie G."/>
            <person name="Challacombe J.F."/>
            <person name="Altherr M.R."/>
            <person name="Bhotika S.S."/>
            <person name="Brown N."/>
            <person name="Bruce D."/>
            <person name="Campbell C.S."/>
            <person name="Campbell M.L."/>
            <person name="Chen J."/>
            <person name="Chertkov O."/>
            <person name="Cleland C."/>
            <person name="Dimitrijevic M."/>
            <person name="Doggett N.A."/>
            <person name="Fawcett J.J."/>
            <person name="Glavina T."/>
            <person name="Goodwin L.A."/>
            <person name="Green L.D."/>
            <person name="Hill K.K."/>
            <person name="Hitchcock P."/>
            <person name="Jackson P.J."/>
            <person name="Keim P."/>
            <person name="Kewalramani A.R."/>
            <person name="Longmire J."/>
            <person name="Lucas S."/>
            <person name="Malfatti S."/>
            <person name="McMurry K."/>
            <person name="Meincke L.J."/>
            <person name="Misra M."/>
            <person name="Moseman B.L."/>
            <person name="Mundt M."/>
            <person name="Munk A.C."/>
            <person name="Okinaka R.T."/>
            <person name="Parson-Quintana B."/>
            <person name="Reilly L.P."/>
            <person name="Richardson P."/>
            <person name="Robinson D.L."/>
            <person name="Rubin E."/>
            <person name="Saunders E."/>
            <person name="Tapia R."/>
            <person name="Tesmer J.G."/>
            <person name="Thayer N."/>
            <person name="Thompson L.S."/>
            <person name="Tice H."/>
            <person name="Ticknor L.O."/>
            <person name="Wills P.L."/>
            <person name="Brettin T.S."/>
            <person name="Gilna P."/>
        </authorList>
    </citation>
    <scope>NUCLEOTIDE SEQUENCE [LARGE SCALE GENOMIC DNA]</scope>
    <source>
        <strain evidence="1 2">97-27</strain>
        <plasmid evidence="2">pBT9727</plasmid>
    </source>
</reference>
<proteinExistence type="predicted"/>
<dbReference type="KEGG" id="btk:pBT9727_0068"/>
<name>Q5LK67_BACHK</name>
<gene>
    <name evidence="1" type="ordered locus">pBT9727_0068</name>
</gene>
<evidence type="ECO:0000313" key="1">
    <source>
        <dbReference type="EMBL" id="AAW31038.1"/>
    </source>
</evidence>
<dbReference type="Proteomes" id="UP000001301">
    <property type="component" value="Plasmid pBT9727"/>
</dbReference>
<geneLocation type="plasmid" evidence="1 2">
    <name>pBT9727</name>
</geneLocation>
<evidence type="ECO:0000313" key="2">
    <source>
        <dbReference type="Proteomes" id="UP000001301"/>
    </source>
</evidence>
<sequence length="89" mass="10370">MKLLRENLLLNNYEGHIEATEIEPSHELIYFLCWESLEIFNGYIIISEHGKCGGSMDVYQVAERIPVDEFKKLSSIEAIEIRISNRLQK</sequence>
<accession>Q5LK67</accession>
<keyword evidence="1" id="KW-0614">Plasmid</keyword>
<organism evidence="1 2">
    <name type="scientific">Bacillus thuringiensis subsp. konkukian (strain 97-27)</name>
    <dbReference type="NCBI Taxonomy" id="281309"/>
    <lineage>
        <taxon>Bacteria</taxon>
        <taxon>Bacillati</taxon>
        <taxon>Bacillota</taxon>
        <taxon>Bacilli</taxon>
        <taxon>Bacillales</taxon>
        <taxon>Bacillaceae</taxon>
        <taxon>Bacillus</taxon>
        <taxon>Bacillus cereus group</taxon>
    </lineage>
</organism>